<dbReference type="GO" id="GO:0003700">
    <property type="term" value="F:DNA-binding transcription factor activity"/>
    <property type="evidence" value="ECO:0007669"/>
    <property type="project" value="InterPro"/>
</dbReference>
<gene>
    <name evidence="5" type="ORF">PL11_002735</name>
</gene>
<dbReference type="InterPro" id="IPR036388">
    <property type="entry name" value="WH-like_DNA-bd_sf"/>
</dbReference>
<keyword evidence="3" id="KW-0804">Transcription</keyword>
<organism evidence="5 6">
    <name type="scientific">Lentilactobacillus curieae</name>
    <dbReference type="NCBI Taxonomy" id="1138822"/>
    <lineage>
        <taxon>Bacteria</taxon>
        <taxon>Bacillati</taxon>
        <taxon>Bacillota</taxon>
        <taxon>Bacilli</taxon>
        <taxon>Lactobacillales</taxon>
        <taxon>Lactobacillaceae</taxon>
        <taxon>Lentilactobacillus</taxon>
    </lineage>
</organism>
<dbReference type="InterPro" id="IPR011711">
    <property type="entry name" value="GntR_C"/>
</dbReference>
<dbReference type="PROSITE" id="PS50949">
    <property type="entry name" value="HTH_GNTR"/>
    <property type="match status" value="1"/>
</dbReference>
<dbReference type="Proteomes" id="UP000030361">
    <property type="component" value="Chromosome"/>
</dbReference>
<dbReference type="InterPro" id="IPR000524">
    <property type="entry name" value="Tscrpt_reg_HTH_GntR"/>
</dbReference>
<dbReference type="GO" id="GO:0003677">
    <property type="term" value="F:DNA binding"/>
    <property type="evidence" value="ECO:0007669"/>
    <property type="project" value="UniProtKB-KW"/>
</dbReference>
<dbReference type="eggNOG" id="COG1802">
    <property type="taxonomic scope" value="Bacteria"/>
</dbReference>
<keyword evidence="1" id="KW-0805">Transcription regulation</keyword>
<protein>
    <submittedName>
        <fullName evidence="5">GntR family transcriptional regulator</fullName>
    </submittedName>
</protein>
<evidence type="ECO:0000256" key="3">
    <source>
        <dbReference type="ARBA" id="ARBA00023163"/>
    </source>
</evidence>
<dbReference type="Pfam" id="PF00392">
    <property type="entry name" value="GntR"/>
    <property type="match status" value="1"/>
</dbReference>
<feature type="domain" description="HTH gntR-type" evidence="4">
    <location>
        <begin position="2"/>
        <end position="69"/>
    </location>
</feature>
<dbReference type="Pfam" id="PF07729">
    <property type="entry name" value="FCD"/>
    <property type="match status" value="1"/>
</dbReference>
<dbReference type="PANTHER" id="PTHR43537:SF45">
    <property type="entry name" value="GNTR FAMILY REGULATORY PROTEIN"/>
    <property type="match status" value="1"/>
</dbReference>
<dbReference type="InterPro" id="IPR008920">
    <property type="entry name" value="TF_FadR/GntR_C"/>
</dbReference>
<evidence type="ECO:0000256" key="2">
    <source>
        <dbReference type="ARBA" id="ARBA00023125"/>
    </source>
</evidence>
<dbReference type="CDD" id="cd07377">
    <property type="entry name" value="WHTH_GntR"/>
    <property type="match status" value="1"/>
</dbReference>
<keyword evidence="2" id="KW-0238">DNA-binding</keyword>
<dbReference type="Gene3D" id="1.20.120.530">
    <property type="entry name" value="GntR ligand-binding domain-like"/>
    <property type="match status" value="1"/>
</dbReference>
<dbReference type="EMBL" id="CP018906">
    <property type="protein sequence ID" value="AQW20907.1"/>
    <property type="molecule type" value="Genomic_DNA"/>
</dbReference>
<dbReference type="SUPFAM" id="SSF48008">
    <property type="entry name" value="GntR ligand-binding domain-like"/>
    <property type="match status" value="1"/>
</dbReference>
<name>A0A1S6QH08_9LACO</name>
<dbReference type="SUPFAM" id="SSF46785">
    <property type="entry name" value="Winged helix' DNA-binding domain"/>
    <property type="match status" value="1"/>
</dbReference>
<evidence type="ECO:0000256" key="1">
    <source>
        <dbReference type="ARBA" id="ARBA00023015"/>
    </source>
</evidence>
<dbReference type="SMART" id="SM00345">
    <property type="entry name" value="HTH_GNTR"/>
    <property type="match status" value="1"/>
</dbReference>
<accession>A0A1S6QH08</accession>
<evidence type="ECO:0000313" key="5">
    <source>
        <dbReference type="EMBL" id="AQW20907.1"/>
    </source>
</evidence>
<evidence type="ECO:0000313" key="6">
    <source>
        <dbReference type="Proteomes" id="UP000030361"/>
    </source>
</evidence>
<dbReference type="RefSeq" id="WP_035166202.1">
    <property type="nucleotide sequence ID" value="NZ_CP018906.1"/>
</dbReference>
<dbReference type="KEGG" id="lcu:PL11_002735"/>
<dbReference type="Gene3D" id="1.10.10.10">
    <property type="entry name" value="Winged helix-like DNA-binding domain superfamily/Winged helix DNA-binding domain"/>
    <property type="match status" value="1"/>
</dbReference>
<sequence>MESLQDRAYSTIYNSIITLELKPGQRVSDHEFEKQLEMSRTPIREAMLRLSRNGLLNSVPQSGTFVTRINIKKALDARFARQTLERKIVSEITANHTEQNIEDLEFLLLQQKRAISRNELRTFFEADDEFHASLYKFTDHGSIWDWLMSLSIDLNRFRYLRLFDTNLSPTPLIDAHARLIDAIKGDKKGDADKIIEDHLDLQLVDKNDVIKQYPDYFEE</sequence>
<dbReference type="AlphaFoldDB" id="A0A1S6QH08"/>
<reference evidence="5 6" key="1">
    <citation type="journal article" date="2015" name="Genome Announc.">
        <title>Genome Sequence of Lactobacillus curieae CCTCC M 2011381T, a Novel Producer of Gamma-aminobutyric Acid.</title>
        <authorList>
            <person name="Wang Y."/>
            <person name="Wang Y."/>
            <person name="Lang C."/>
            <person name="Wei D."/>
            <person name="Xu P."/>
            <person name="Xie J."/>
        </authorList>
    </citation>
    <scope>NUCLEOTIDE SEQUENCE [LARGE SCALE GENOMIC DNA]</scope>
    <source>
        <strain evidence="5 6">CCTCC M 2011381</strain>
    </source>
</reference>
<evidence type="ECO:0000259" key="4">
    <source>
        <dbReference type="PROSITE" id="PS50949"/>
    </source>
</evidence>
<dbReference type="PANTHER" id="PTHR43537">
    <property type="entry name" value="TRANSCRIPTIONAL REGULATOR, GNTR FAMILY"/>
    <property type="match status" value="1"/>
</dbReference>
<dbReference type="InterPro" id="IPR036390">
    <property type="entry name" value="WH_DNA-bd_sf"/>
</dbReference>
<dbReference type="SMART" id="SM00895">
    <property type="entry name" value="FCD"/>
    <property type="match status" value="1"/>
</dbReference>
<keyword evidence="6" id="KW-1185">Reference proteome</keyword>
<proteinExistence type="predicted"/>